<feature type="region of interest" description="Disordered" evidence="1">
    <location>
        <begin position="288"/>
        <end position="311"/>
    </location>
</feature>
<evidence type="ECO:0000313" key="2">
    <source>
        <dbReference type="EMBL" id="KAK1933659.1"/>
    </source>
</evidence>
<dbReference type="Proteomes" id="UP001259832">
    <property type="component" value="Unassembled WGS sequence"/>
</dbReference>
<gene>
    <name evidence="2" type="ORF">P3T76_011873</name>
</gene>
<accession>A0AAD9G8E4</accession>
<evidence type="ECO:0000256" key="1">
    <source>
        <dbReference type="SAM" id="MobiDB-lite"/>
    </source>
</evidence>
<sequence length="1465" mass="164432">MVRVTACRFLRISCSEDDHPLFRRYYARSNRERGVKLLRCFPHCCPEHVQRCYCGSSIHVLVTFAEELPAADRGNVVVCARFEPSRVVPLWPANLVDVQRFQEGDNENNNERKLHPGEVVSIPATLLPSGNRKAKQVGWIRGDREGESKQTTKNAVLYVLNNHRFPKWAYSYDSSVTRTQREMTHHLVVYVFQLTGFRSQPGHVNAAVLARYESPGFSLISYRRSGINARDAGCDLPGLEVANDGNFAALPGDLPHENSAQSNGMEIDSPEWQEPFPYENKRLSARDTQNVPPAGFLQQKQHHEETKDAKSRGLRLDSYEWTDRFDDLAQDNSSWQRGRTARTCGFREKGQHLLILWRFLHNVSLRDLGFGPDVVDEHVRPHWLRAASVLRATASTDCENIKDVTSSFLSGLFSSTFVVQQNHKSAATATAFSDRERFVLRVTAHLFLRLVSLRSVQERVRSACSAMDETHVQEGFVLLVSHVYDTFSDVLREIPREMRPAPFGNQVASVGQLVDEVLSIVYTQPHFAEEKAELSALLLDHQILSDALSDYALVLSAVRRKAELAPSHWRQQLFELRHKESSRLWNQRWLLEPGSLQLVDVSSGENKNVEDLNLLDVAQFVYEFGCIDVTIEEHAACMSIRSVLSILNGSLAAPMTLVLDGKFRALNVLPTGILSTIGGWTTSEYSAVLSDDCRSVSIHLLGFSEAQMNNGDRIRGLRRSGHIPLRRISFSMKLEEEFNNDEDPRPSDAFAFVHGIVYGSVFYSADEQIERLTLSDSSLDRSEIWKQAKWTPLSETNRERGVKLLRCFPHCCPEHVKRSYCGGSVRVLVTFSTDVRALNLDDILVCARFEPTRVAPLWPESLASLAQDLGAPGSDATQENRTLDIGESVANLTWQSESSGGQWVRGERVKHQHSANNTRLYVLNGGKSPKWFYHYDSSVTRTQREMTHHLVAYAFRLQNNQSATVLARHASPAFLLVSYRRSRGAEGSGRTLPAMKGPGSNMEQTKSPYVASEKKPSDVVLQRKRQLVGTREDQEDSNLWQLEAEVRYPGFREQGLHIFILLEFLQCLTLEDIHVDTRLASIHWLHAFSAFQAPPSAQSDDIIESFLGEIFRGTGGDRPSTAPAIQKTVYLLLRALFSSTAQCLIQSALEADSKWLHDRFARLIVCIYDFLNGLMQYTSKATLSTLVDDVLSIVYSQGRFSILRGRFSTLLLSQQAPGSLSSALNRAFCAFKTQTLQCGQQLLGRASLADRTPLQRAWSRHWLLEPGSLKLNDGVSSAIPTLRVVDVAQFIHECGCVDLQLESDMSCLTACSAFSILGESSMELVLDGRLRPVSNLPSGLVVAGEWSFSDYAASFSDGEQSLDIDLFAFSASCNARGIPLRRIRLIMSLEQQLSIRVLSRSVNPTSLFILVQGGISEAMYQPRGVGDEFSKLPIQERADTYQSLNWTPLMEVQAGYIAIPDRFDR</sequence>
<organism evidence="2 3">
    <name type="scientific">Phytophthora citrophthora</name>
    <dbReference type="NCBI Taxonomy" id="4793"/>
    <lineage>
        <taxon>Eukaryota</taxon>
        <taxon>Sar</taxon>
        <taxon>Stramenopiles</taxon>
        <taxon>Oomycota</taxon>
        <taxon>Peronosporomycetes</taxon>
        <taxon>Peronosporales</taxon>
        <taxon>Peronosporaceae</taxon>
        <taxon>Phytophthora</taxon>
    </lineage>
</organism>
<protein>
    <submittedName>
        <fullName evidence="2">Uncharacterized protein</fullName>
    </submittedName>
</protein>
<reference evidence="2" key="1">
    <citation type="submission" date="2023-08" db="EMBL/GenBank/DDBJ databases">
        <title>Reference Genome Resource for the Citrus Pathogen Phytophthora citrophthora.</title>
        <authorList>
            <person name="Moller H."/>
            <person name="Coetzee B."/>
            <person name="Rose L.J."/>
            <person name="Van Niekerk J.M."/>
        </authorList>
    </citation>
    <scope>NUCLEOTIDE SEQUENCE</scope>
    <source>
        <strain evidence="2">STE-U-9442</strain>
    </source>
</reference>
<proteinExistence type="predicted"/>
<name>A0AAD9G8E4_9STRA</name>
<evidence type="ECO:0000313" key="3">
    <source>
        <dbReference type="Proteomes" id="UP001259832"/>
    </source>
</evidence>
<feature type="region of interest" description="Disordered" evidence="1">
    <location>
        <begin position="250"/>
        <end position="273"/>
    </location>
</feature>
<comment type="caution">
    <text evidence="2">The sequence shown here is derived from an EMBL/GenBank/DDBJ whole genome shotgun (WGS) entry which is preliminary data.</text>
</comment>
<feature type="region of interest" description="Disordered" evidence="1">
    <location>
        <begin position="985"/>
        <end position="1015"/>
    </location>
</feature>
<dbReference type="EMBL" id="JASMQC010000028">
    <property type="protein sequence ID" value="KAK1933659.1"/>
    <property type="molecule type" value="Genomic_DNA"/>
</dbReference>
<feature type="compositionally biased region" description="Basic and acidic residues" evidence="1">
    <location>
        <begin position="301"/>
        <end position="311"/>
    </location>
</feature>
<keyword evidence="3" id="KW-1185">Reference proteome</keyword>